<dbReference type="PANTHER" id="PTHR14611">
    <property type="entry name" value="TECTONIC FAMILY MEMBER"/>
    <property type="match status" value="1"/>
</dbReference>
<dbReference type="GO" id="GO:0007224">
    <property type="term" value="P:smoothened signaling pathway"/>
    <property type="evidence" value="ECO:0007669"/>
    <property type="project" value="TreeGrafter"/>
</dbReference>
<accession>A0A8C4ZVZ7</accession>
<feature type="domain" description="Tectonic-1-3 N-terminal" evidence="3">
    <location>
        <begin position="68"/>
        <end position="111"/>
    </location>
</feature>
<dbReference type="Ensembl" id="ENSGMOT00000072270.1">
    <property type="protein sequence ID" value="ENSGMOP00000023070.1"/>
    <property type="gene ID" value="ENSGMOG00000034215.1"/>
</dbReference>
<protein>
    <recommendedName>
        <fullName evidence="3">Tectonic-1-3 N-terminal domain-containing protein</fullName>
    </recommendedName>
</protein>
<dbReference type="InterPro" id="IPR040354">
    <property type="entry name" value="TCTN1-3"/>
</dbReference>
<dbReference type="GeneTree" id="ENSGT00940000177813"/>
<dbReference type="InterPro" id="IPR057724">
    <property type="entry name" value="TCTN1-3_N"/>
</dbReference>
<dbReference type="PANTHER" id="PTHR14611:SF4">
    <property type="entry name" value="TECTONIC-3"/>
    <property type="match status" value="1"/>
</dbReference>
<feature type="region of interest" description="Disordered" evidence="1">
    <location>
        <begin position="25"/>
        <end position="60"/>
    </location>
</feature>
<dbReference type="Proteomes" id="UP000694546">
    <property type="component" value="Chromosome 18"/>
</dbReference>
<dbReference type="Pfam" id="PF25752">
    <property type="entry name" value="DUF1619_N"/>
    <property type="match status" value="1"/>
</dbReference>
<evidence type="ECO:0000256" key="2">
    <source>
        <dbReference type="SAM" id="SignalP"/>
    </source>
</evidence>
<keyword evidence="2" id="KW-0732">Signal</keyword>
<evidence type="ECO:0000259" key="3">
    <source>
        <dbReference type="Pfam" id="PF25752"/>
    </source>
</evidence>
<dbReference type="GO" id="GO:0060271">
    <property type="term" value="P:cilium assembly"/>
    <property type="evidence" value="ECO:0007669"/>
    <property type="project" value="TreeGrafter"/>
</dbReference>
<name>A0A8C4ZVZ7_GADMO</name>
<dbReference type="AlphaFoldDB" id="A0A8C4ZVZ7"/>
<evidence type="ECO:0000313" key="4">
    <source>
        <dbReference type="Ensembl" id="ENSGMOP00000023070.1"/>
    </source>
</evidence>
<evidence type="ECO:0000256" key="1">
    <source>
        <dbReference type="SAM" id="MobiDB-lite"/>
    </source>
</evidence>
<keyword evidence="5" id="KW-1185">Reference proteome</keyword>
<feature type="compositionally biased region" description="Low complexity" evidence="1">
    <location>
        <begin position="30"/>
        <end position="45"/>
    </location>
</feature>
<sequence length="115" mass="12297">MSSPCWRRSLHIFMLVCLRLTNAATESRPTTEQTPSGTPTTDGGTFNQTSPAPWGPTTPPHRYSSLAGTQVCPLLSVCLCDLSPELCDIGCCCDVLDCGVSDLNSVFSGCPKKTR</sequence>
<feature type="chain" id="PRO_5034847778" description="Tectonic-1-3 N-terminal domain-containing protein" evidence="2">
    <location>
        <begin position="24"/>
        <end position="115"/>
    </location>
</feature>
<organism evidence="4 5">
    <name type="scientific">Gadus morhua</name>
    <name type="common">Atlantic cod</name>
    <dbReference type="NCBI Taxonomy" id="8049"/>
    <lineage>
        <taxon>Eukaryota</taxon>
        <taxon>Metazoa</taxon>
        <taxon>Chordata</taxon>
        <taxon>Craniata</taxon>
        <taxon>Vertebrata</taxon>
        <taxon>Euteleostomi</taxon>
        <taxon>Actinopterygii</taxon>
        <taxon>Neopterygii</taxon>
        <taxon>Teleostei</taxon>
        <taxon>Neoteleostei</taxon>
        <taxon>Acanthomorphata</taxon>
        <taxon>Zeiogadaria</taxon>
        <taxon>Gadariae</taxon>
        <taxon>Gadiformes</taxon>
        <taxon>Gadoidei</taxon>
        <taxon>Gadidae</taxon>
        <taxon>Gadus</taxon>
    </lineage>
</organism>
<reference evidence="4" key="2">
    <citation type="submission" date="2025-09" db="UniProtKB">
        <authorList>
            <consortium name="Ensembl"/>
        </authorList>
    </citation>
    <scope>IDENTIFICATION</scope>
</reference>
<proteinExistence type="predicted"/>
<evidence type="ECO:0000313" key="5">
    <source>
        <dbReference type="Proteomes" id="UP000694546"/>
    </source>
</evidence>
<feature type="signal peptide" evidence="2">
    <location>
        <begin position="1"/>
        <end position="23"/>
    </location>
</feature>
<reference evidence="4" key="1">
    <citation type="submission" date="2025-08" db="UniProtKB">
        <authorList>
            <consortium name="Ensembl"/>
        </authorList>
    </citation>
    <scope>IDENTIFICATION</scope>
</reference>